<keyword evidence="1" id="KW-0732">Signal</keyword>
<organism evidence="3 4">
    <name type="scientific">Nibrella viscosa</name>
    <dbReference type="NCBI Taxonomy" id="1084524"/>
    <lineage>
        <taxon>Bacteria</taxon>
        <taxon>Pseudomonadati</taxon>
        <taxon>Bacteroidota</taxon>
        <taxon>Cytophagia</taxon>
        <taxon>Cytophagales</taxon>
        <taxon>Spirosomataceae</taxon>
        <taxon>Nibrella</taxon>
    </lineage>
</organism>
<dbReference type="EMBL" id="BAABHB010000017">
    <property type="protein sequence ID" value="GAA4418983.1"/>
    <property type="molecule type" value="Genomic_DNA"/>
</dbReference>
<dbReference type="InterPro" id="IPR001309">
    <property type="entry name" value="Pept_C14_p20"/>
</dbReference>
<dbReference type="SUPFAM" id="SSF52129">
    <property type="entry name" value="Caspase-like"/>
    <property type="match status" value="1"/>
</dbReference>
<dbReference type="PANTHER" id="PTHR23150:SF19">
    <property type="entry name" value="FORMYLGLYCINE-GENERATING ENZYME"/>
    <property type="match status" value="1"/>
</dbReference>
<sequence>MLMLLLSLLVTTAGMAQRTIKIAGGKAPVGTERRAAIIIANQDYQQDMMDLKKVYNDADDMKEALDKLGFEILVFRKDLSRLALDRMLLNLATQLKGYQVAFFYYSGHGAEFQGKNYLLPTDMPPLEFRSDLATYGISLDRVYEALGQAGVRTSIVVSDACRSLPLGKGLPTGMVIPANNPAGTFTMFATRSGNLSLENAGGRNGYFTQELLKNLVRPNWTLDNIFYETRKGVKAATNNQQEPSVANELDDPFVFVIQDKGKEDTRAVDQPFGPAMVFVRGGTFPMGSNENDNEKPIHYVTVSDFMMGKYEVTVAEFEQFIEATRYLTDAEKEGHSYRWNGKEWEKWSGVNWRCDAEGKVRSPIESNHPVIHVSWNDADAYCLWLSRRTGKRYRLPTEAEWEYACGNGSAHTKYSWGNEDPSGTNGGNIADQSGRRKFNWSGIASNYDDGYATTAPVGSYTPNKLGLFDMSGNIWEWCQDWYGSYSGSSSVNPQGPGSGTNRVMRGGSWDSGSQYYLSTFRTGHKPAHRGCFVGFRVVSPVQ</sequence>
<dbReference type="Gene3D" id="3.90.1580.10">
    <property type="entry name" value="paralog of FGE (formylglycine-generating enzyme)"/>
    <property type="match status" value="1"/>
</dbReference>
<dbReference type="InterPro" id="IPR011600">
    <property type="entry name" value="Pept_C14_caspase"/>
</dbReference>
<keyword evidence="4" id="KW-1185">Reference proteome</keyword>
<proteinExistence type="predicted"/>
<dbReference type="Gene3D" id="3.40.50.1460">
    <property type="match status" value="1"/>
</dbReference>
<feature type="domain" description="Caspase family p20" evidence="2">
    <location>
        <begin position="32"/>
        <end position="111"/>
    </location>
</feature>
<dbReference type="Pfam" id="PF00656">
    <property type="entry name" value="Peptidase_C14"/>
    <property type="match status" value="1"/>
</dbReference>
<dbReference type="PANTHER" id="PTHR23150">
    <property type="entry name" value="SULFATASE MODIFYING FACTOR 1, 2"/>
    <property type="match status" value="1"/>
</dbReference>
<reference evidence="4" key="1">
    <citation type="journal article" date="2019" name="Int. J. Syst. Evol. Microbiol.">
        <title>The Global Catalogue of Microorganisms (GCM) 10K type strain sequencing project: providing services to taxonomists for standard genome sequencing and annotation.</title>
        <authorList>
            <consortium name="The Broad Institute Genomics Platform"/>
            <consortium name="The Broad Institute Genome Sequencing Center for Infectious Disease"/>
            <person name="Wu L."/>
            <person name="Ma J."/>
        </authorList>
    </citation>
    <scope>NUCLEOTIDE SEQUENCE [LARGE SCALE GENOMIC DNA]</scope>
    <source>
        <strain evidence="4">JCM 17925</strain>
    </source>
</reference>
<protein>
    <recommendedName>
        <fullName evidence="2">Caspase family p20 domain-containing protein</fullName>
    </recommendedName>
</protein>
<evidence type="ECO:0000259" key="2">
    <source>
        <dbReference type="PROSITE" id="PS50208"/>
    </source>
</evidence>
<feature type="signal peptide" evidence="1">
    <location>
        <begin position="1"/>
        <end position="16"/>
    </location>
</feature>
<dbReference type="SUPFAM" id="SSF56436">
    <property type="entry name" value="C-type lectin-like"/>
    <property type="match status" value="1"/>
</dbReference>
<dbReference type="InterPro" id="IPR042095">
    <property type="entry name" value="SUMF_sf"/>
</dbReference>
<dbReference type="InterPro" id="IPR016187">
    <property type="entry name" value="CTDL_fold"/>
</dbReference>
<dbReference type="Proteomes" id="UP001500936">
    <property type="component" value="Unassembled WGS sequence"/>
</dbReference>
<feature type="chain" id="PRO_5045635374" description="Caspase family p20 domain-containing protein" evidence="1">
    <location>
        <begin position="17"/>
        <end position="542"/>
    </location>
</feature>
<comment type="caution">
    <text evidence="3">The sequence shown here is derived from an EMBL/GenBank/DDBJ whole genome shotgun (WGS) entry which is preliminary data.</text>
</comment>
<evidence type="ECO:0000313" key="3">
    <source>
        <dbReference type="EMBL" id="GAA4418983.1"/>
    </source>
</evidence>
<dbReference type="InterPro" id="IPR029030">
    <property type="entry name" value="Caspase-like_dom_sf"/>
</dbReference>
<dbReference type="InterPro" id="IPR051043">
    <property type="entry name" value="Sulfatase_Mod_Factor_Kinase"/>
</dbReference>
<evidence type="ECO:0000313" key="4">
    <source>
        <dbReference type="Proteomes" id="UP001500936"/>
    </source>
</evidence>
<evidence type="ECO:0000256" key="1">
    <source>
        <dbReference type="SAM" id="SignalP"/>
    </source>
</evidence>
<name>A0ABP8KY39_9BACT</name>
<gene>
    <name evidence="3" type="ORF">GCM10023187_52940</name>
</gene>
<dbReference type="RefSeq" id="WP_345271078.1">
    <property type="nucleotide sequence ID" value="NZ_BAABHB010000017.1"/>
</dbReference>
<dbReference type="Pfam" id="PF03781">
    <property type="entry name" value="FGE-sulfatase"/>
    <property type="match status" value="1"/>
</dbReference>
<accession>A0ABP8KY39</accession>
<dbReference type="PROSITE" id="PS50208">
    <property type="entry name" value="CASPASE_P20"/>
    <property type="match status" value="1"/>
</dbReference>
<dbReference type="InterPro" id="IPR005532">
    <property type="entry name" value="SUMF_dom"/>
</dbReference>